<keyword evidence="2" id="KW-1185">Reference proteome</keyword>
<proteinExistence type="predicted"/>
<evidence type="ECO:0000313" key="1">
    <source>
        <dbReference type="EMBL" id="SER75568.1"/>
    </source>
</evidence>
<dbReference type="AlphaFoldDB" id="A0A1H9RSN9"/>
<dbReference type="Proteomes" id="UP000198815">
    <property type="component" value="Unassembled WGS sequence"/>
</dbReference>
<name>A0A1H9RSN9_9ACTN</name>
<dbReference type="EMBL" id="FOGZ01000009">
    <property type="protein sequence ID" value="SER75568.1"/>
    <property type="molecule type" value="Genomic_DNA"/>
</dbReference>
<sequence length="73" mass="7688">MAANILGNPNPLDSINKAFPAAKGIDPLQWAADVLSAKGLSASNNTIKSIKALRDAEPSLDLNSAVYLVNRLK</sequence>
<evidence type="ECO:0000313" key="2">
    <source>
        <dbReference type="Proteomes" id="UP000198815"/>
    </source>
</evidence>
<gene>
    <name evidence="1" type="ORF">SAMN05443377_1091</name>
</gene>
<organism evidence="1 2">
    <name type="scientific">Propionibacterium cyclohexanicum</name>
    <dbReference type="NCBI Taxonomy" id="64702"/>
    <lineage>
        <taxon>Bacteria</taxon>
        <taxon>Bacillati</taxon>
        <taxon>Actinomycetota</taxon>
        <taxon>Actinomycetes</taxon>
        <taxon>Propionibacteriales</taxon>
        <taxon>Propionibacteriaceae</taxon>
        <taxon>Propionibacterium</taxon>
    </lineage>
</organism>
<protein>
    <submittedName>
        <fullName evidence="1">Uncharacterized protein</fullName>
    </submittedName>
</protein>
<dbReference type="RefSeq" id="WP_091968893.1">
    <property type="nucleotide sequence ID" value="NZ_FOGZ01000009.1"/>
</dbReference>
<accession>A0A1H9RSN9</accession>
<dbReference type="OrthoDB" id="3235632at2"/>
<reference evidence="1 2" key="1">
    <citation type="submission" date="2016-10" db="EMBL/GenBank/DDBJ databases">
        <authorList>
            <person name="de Groot N.N."/>
        </authorList>
    </citation>
    <scope>NUCLEOTIDE SEQUENCE [LARGE SCALE GENOMIC DNA]</scope>
    <source>
        <strain evidence="1 2">DSM 16859</strain>
    </source>
</reference>